<dbReference type="Gene3D" id="3.10.350.10">
    <property type="entry name" value="LysM domain"/>
    <property type="match status" value="1"/>
</dbReference>
<dbReference type="Pfam" id="PF01476">
    <property type="entry name" value="LysM"/>
    <property type="match status" value="1"/>
</dbReference>
<dbReference type="InterPro" id="IPR036779">
    <property type="entry name" value="LysM_dom_sf"/>
</dbReference>
<evidence type="ECO:0000259" key="1">
    <source>
        <dbReference type="Pfam" id="PF01476"/>
    </source>
</evidence>
<gene>
    <name evidence="2" type="ORF">QJV27_09925</name>
</gene>
<accession>A0ABT6Q3J0</accession>
<dbReference type="CDD" id="cd00118">
    <property type="entry name" value="LysM"/>
    <property type="match status" value="1"/>
</dbReference>
<keyword evidence="3" id="KW-1185">Reference proteome</keyword>
<protein>
    <submittedName>
        <fullName evidence="2">LysM peptidoglycan-binding domain-containing protein</fullName>
    </submittedName>
</protein>
<dbReference type="Proteomes" id="UP001431634">
    <property type="component" value="Unassembled WGS sequence"/>
</dbReference>
<feature type="domain" description="LysM" evidence="1">
    <location>
        <begin position="165"/>
        <end position="202"/>
    </location>
</feature>
<dbReference type="Gene3D" id="1.10.530.10">
    <property type="match status" value="1"/>
</dbReference>
<proteinExistence type="predicted"/>
<evidence type="ECO:0000313" key="3">
    <source>
        <dbReference type="Proteomes" id="UP001431634"/>
    </source>
</evidence>
<dbReference type="EMBL" id="JASBAO010000001">
    <property type="protein sequence ID" value="MDI2091680.1"/>
    <property type="molecule type" value="Genomic_DNA"/>
</dbReference>
<dbReference type="InterPro" id="IPR018392">
    <property type="entry name" value="LysM"/>
</dbReference>
<name>A0ABT6Q3J0_9PROT</name>
<organism evidence="2 3">
    <name type="scientific">Commensalibacter oyaizuii</name>
    <dbReference type="NCBI Taxonomy" id="3043873"/>
    <lineage>
        <taxon>Bacteria</taxon>
        <taxon>Pseudomonadati</taxon>
        <taxon>Pseudomonadota</taxon>
        <taxon>Alphaproteobacteria</taxon>
        <taxon>Acetobacterales</taxon>
        <taxon>Acetobacteraceae</taxon>
    </lineage>
</organism>
<comment type="caution">
    <text evidence="2">The sequence shown here is derived from an EMBL/GenBank/DDBJ whole genome shotgun (WGS) entry which is preliminary data.</text>
</comment>
<evidence type="ECO:0000313" key="2">
    <source>
        <dbReference type="EMBL" id="MDI2091680.1"/>
    </source>
</evidence>
<dbReference type="RefSeq" id="WP_281448767.1">
    <property type="nucleotide sequence ID" value="NZ_JASBAO010000001.1"/>
</dbReference>
<sequence length="256" mass="29915">MSYYATVPLSWQTTIDRTSIAWDEYDDDIRNIVNQFNQHLRSTPEYHDLDWRLIKAMIWVETGQHSSQWHFKPMQIGNNGDNGLKAVINIRKIKQKNGKNKIVSDGAELIIPPAFAQDLTYKNKAEIQKNPQLNIKAGIAYLLLRHAKFKYRTRLDVDQQLYVVQVKRGDTLTQIAKDKLTTIGILQSLNRGVRTRYLQSGTWLIYRKASIQRYICGWHSITFASIAKRYNVKGDLYYAKKLQYIFQKFKYITYGG</sequence>
<reference evidence="2" key="1">
    <citation type="submission" date="2023-05" db="EMBL/GenBank/DDBJ databases">
        <title>Whole genome sequence of Commensalibacter sp.</title>
        <authorList>
            <person name="Charoenyingcharoen P."/>
            <person name="Yukphan P."/>
        </authorList>
    </citation>
    <scope>NUCLEOTIDE SEQUENCE</scope>
    <source>
        <strain evidence="2">TBRC 16381</strain>
    </source>
</reference>